<evidence type="ECO:0008006" key="2">
    <source>
        <dbReference type="Google" id="ProtNLM"/>
    </source>
</evidence>
<proteinExistence type="predicted"/>
<name>A0A7S2S6T4_9STRA</name>
<dbReference type="EMBL" id="HBHI01024485">
    <property type="protein sequence ID" value="CAD9691275.1"/>
    <property type="molecule type" value="Transcribed_RNA"/>
</dbReference>
<organism evidence="1">
    <name type="scientific">Eucampia antarctica</name>
    <dbReference type="NCBI Taxonomy" id="49252"/>
    <lineage>
        <taxon>Eukaryota</taxon>
        <taxon>Sar</taxon>
        <taxon>Stramenopiles</taxon>
        <taxon>Ochrophyta</taxon>
        <taxon>Bacillariophyta</taxon>
        <taxon>Mediophyceae</taxon>
        <taxon>Biddulphiophycidae</taxon>
        <taxon>Hemiaulales</taxon>
        <taxon>Hemiaulaceae</taxon>
        <taxon>Eucampia</taxon>
    </lineage>
</organism>
<dbReference type="AlphaFoldDB" id="A0A7S2S6T4"/>
<protein>
    <recommendedName>
        <fullName evidence="2">Sulfotransferase domain-containing protein</fullName>
    </recommendedName>
</protein>
<gene>
    <name evidence="1" type="ORF">EANT1437_LOCUS12547</name>
</gene>
<evidence type="ECO:0000313" key="1">
    <source>
        <dbReference type="EMBL" id="CAD9691275.1"/>
    </source>
</evidence>
<sequence>MFRNVYDWSRAMIATPHHAPAHMDLSWDDFLTKPWTMERTGADLSMSKEEMEKPHFCQQKFQYKDVNSCHIRPYPKNHFNKTRFSEHQPFYEMRNDGSGEPYNNMLELRSDKIKHFLSLKDFKNVEDLWVVQYEDLLQYGTKDILHILEKLTGVQANCKRSPPQTNRKKREILPKMIKYLNEHVDWQIEHSIGYEQKPLS</sequence>
<reference evidence="1" key="1">
    <citation type="submission" date="2021-01" db="EMBL/GenBank/DDBJ databases">
        <authorList>
            <person name="Corre E."/>
            <person name="Pelletier E."/>
            <person name="Niang G."/>
            <person name="Scheremetjew M."/>
            <person name="Finn R."/>
            <person name="Kale V."/>
            <person name="Holt S."/>
            <person name="Cochrane G."/>
            <person name="Meng A."/>
            <person name="Brown T."/>
            <person name="Cohen L."/>
        </authorList>
    </citation>
    <scope>NUCLEOTIDE SEQUENCE</scope>
    <source>
        <strain evidence="1">CCMP1452</strain>
    </source>
</reference>
<accession>A0A7S2S6T4</accession>